<evidence type="ECO:0000256" key="1">
    <source>
        <dbReference type="SAM" id="MobiDB-lite"/>
    </source>
</evidence>
<keyword evidence="2" id="KW-0812">Transmembrane</keyword>
<keyword evidence="2" id="KW-0472">Membrane</keyword>
<dbReference type="SUPFAM" id="SSF49599">
    <property type="entry name" value="TRAF domain-like"/>
    <property type="match status" value="1"/>
</dbReference>
<feature type="transmembrane region" description="Helical" evidence="2">
    <location>
        <begin position="247"/>
        <end position="265"/>
    </location>
</feature>
<feature type="compositionally biased region" description="Low complexity" evidence="1">
    <location>
        <begin position="176"/>
        <end position="189"/>
    </location>
</feature>
<evidence type="ECO:0000256" key="2">
    <source>
        <dbReference type="SAM" id="Phobius"/>
    </source>
</evidence>
<proteinExistence type="predicted"/>
<accession>A0AAQ4DX34</accession>
<protein>
    <submittedName>
        <fullName evidence="3">Uncharacterized protein</fullName>
    </submittedName>
</protein>
<comment type="caution">
    <text evidence="3">The sequence shown here is derived from an EMBL/GenBank/DDBJ whole genome shotgun (WGS) entry which is preliminary data.</text>
</comment>
<reference evidence="3 4" key="1">
    <citation type="journal article" date="2023" name="Arcadia Sci">
        <title>De novo assembly of a long-read Amblyomma americanum tick genome.</title>
        <authorList>
            <person name="Chou S."/>
            <person name="Poskanzer K.E."/>
            <person name="Rollins M."/>
            <person name="Thuy-Boun P.S."/>
        </authorList>
    </citation>
    <scope>NUCLEOTIDE SEQUENCE [LARGE SCALE GENOMIC DNA]</scope>
    <source>
        <strain evidence="3">F_SG_1</strain>
        <tissue evidence="3">Salivary glands</tissue>
    </source>
</reference>
<keyword evidence="2" id="KW-1133">Transmembrane helix</keyword>
<dbReference type="Gene3D" id="3.30.40.10">
    <property type="entry name" value="Zinc/RING finger domain, C3HC4 (zinc finger)"/>
    <property type="match status" value="2"/>
</dbReference>
<keyword evidence="4" id="KW-1185">Reference proteome</keyword>
<organism evidence="3 4">
    <name type="scientific">Amblyomma americanum</name>
    <name type="common">Lone star tick</name>
    <dbReference type="NCBI Taxonomy" id="6943"/>
    <lineage>
        <taxon>Eukaryota</taxon>
        <taxon>Metazoa</taxon>
        <taxon>Ecdysozoa</taxon>
        <taxon>Arthropoda</taxon>
        <taxon>Chelicerata</taxon>
        <taxon>Arachnida</taxon>
        <taxon>Acari</taxon>
        <taxon>Parasitiformes</taxon>
        <taxon>Ixodida</taxon>
        <taxon>Ixodoidea</taxon>
        <taxon>Ixodidae</taxon>
        <taxon>Amblyomminae</taxon>
        <taxon>Amblyomma</taxon>
    </lineage>
</organism>
<evidence type="ECO:0000313" key="4">
    <source>
        <dbReference type="Proteomes" id="UP001321473"/>
    </source>
</evidence>
<name>A0AAQ4DX34_AMBAM</name>
<dbReference type="AlphaFoldDB" id="A0AAQ4DX34"/>
<dbReference type="EMBL" id="JARKHS020025805">
    <property type="protein sequence ID" value="KAK8767024.1"/>
    <property type="molecule type" value="Genomic_DNA"/>
</dbReference>
<evidence type="ECO:0000313" key="3">
    <source>
        <dbReference type="EMBL" id="KAK8767024.1"/>
    </source>
</evidence>
<dbReference type="InterPro" id="IPR013083">
    <property type="entry name" value="Znf_RING/FYVE/PHD"/>
</dbReference>
<feature type="region of interest" description="Disordered" evidence="1">
    <location>
        <begin position="143"/>
        <end position="163"/>
    </location>
</feature>
<gene>
    <name evidence="3" type="ORF">V5799_006197</name>
</gene>
<sequence>MLSMEMYQDEQGHAFCNVCVAMQSPAAAIFCKYEDRDIPLDQLYEAFEIFEIIKDQVVFCPNEELGCTAYFAFQTIEDHFLNCEKTKLFCRQCQRHIKGINWKQHNTNCPRKIVQCRYCVTAFPQIDLQTHEAVCAENPKAVRPENRDQSCSSSSPLVTAPNPKKHVSVDLTEAASPVRSQQARSSRSQLSEEDVEVQDSSSTSVHAEDSALKVWRPKIPHFLRIAFGYLNIFGNNTAVASLHFERFVRSFAVPLLGIVLITLYIRRRKR</sequence>
<dbReference type="Proteomes" id="UP001321473">
    <property type="component" value="Unassembled WGS sequence"/>
</dbReference>
<feature type="region of interest" description="Disordered" evidence="1">
    <location>
        <begin position="176"/>
        <end position="202"/>
    </location>
</feature>